<evidence type="ECO:0000313" key="3">
    <source>
        <dbReference type="EMBL" id="PRZ36573.1"/>
    </source>
</evidence>
<proteinExistence type="predicted"/>
<evidence type="ECO:0000256" key="2">
    <source>
        <dbReference type="SAM" id="Phobius"/>
    </source>
</evidence>
<dbReference type="RefSeq" id="WP_238145516.1">
    <property type="nucleotide sequence ID" value="NZ_PVUE01000021.1"/>
</dbReference>
<dbReference type="InterPro" id="IPR007383">
    <property type="entry name" value="DUF445"/>
</dbReference>
<sequence length="444" mass="48745">MAKHFADPVAELTEAPTPPETPVGLSVPAMSGDNERRRALRKMKATAAGLLILAAIIFIACVIWQKNAAPTWVGYVRATAEASMVGALADWFAVTALFRHPLGLKIPHTAIIPNKKDQIGESLGEFVQSNFLTGPVLADKLRQIGVSQRIGQFIAEPANARRLGDTIGAAIEGATEIMNDDDVQAALDSLIVSRVRATPAAPLLAKVIDIAVDGGNHQHMLTAALKGMAKFLEENKAVFRQKVSEESPDWVPNWVDDRIFTKMFTGVQSFIHDVSIDEDHELRHQFDARIKEYAEDLRTNPATAAKVDAIKEDVLSHPAVKEWSSSLWSAIKRNLVDLSKDPESPLRQQIEMTIMRFGTMLTTDDTLRGKIDGWVERALLYVVDQYKGDIADLISGTVARWDTVETSKRIELQVGRDLQFIRINGTVVGALAGLVIYTIAQLIG</sequence>
<gene>
    <name evidence="3" type="ORF">CLV47_1218</name>
</gene>
<name>A0A2T0ZJN8_9ACTN</name>
<keyword evidence="4" id="KW-1185">Reference proteome</keyword>
<dbReference type="Proteomes" id="UP000237752">
    <property type="component" value="Unassembled WGS sequence"/>
</dbReference>
<feature type="region of interest" description="Disordered" evidence="1">
    <location>
        <begin position="1"/>
        <end position="30"/>
    </location>
</feature>
<dbReference type="PANTHER" id="PTHR38442:SF1">
    <property type="entry name" value="INNER MEMBRANE PROTEIN"/>
    <property type="match status" value="1"/>
</dbReference>
<keyword evidence="2" id="KW-0812">Transmembrane</keyword>
<dbReference type="AlphaFoldDB" id="A0A2T0ZJN8"/>
<feature type="transmembrane region" description="Helical" evidence="2">
    <location>
        <begin position="45"/>
        <end position="65"/>
    </location>
</feature>
<reference evidence="3 4" key="1">
    <citation type="submission" date="2018-03" db="EMBL/GenBank/DDBJ databases">
        <title>Genomic Encyclopedia of Archaeal and Bacterial Type Strains, Phase II (KMG-II): from individual species to whole genera.</title>
        <authorList>
            <person name="Goeker M."/>
        </authorList>
    </citation>
    <scope>NUCLEOTIDE SEQUENCE [LARGE SCALE GENOMIC DNA]</scope>
    <source>
        <strain evidence="3 4">DSM 100065</strain>
    </source>
</reference>
<dbReference type="GO" id="GO:0005886">
    <property type="term" value="C:plasma membrane"/>
    <property type="evidence" value="ECO:0007669"/>
    <property type="project" value="TreeGrafter"/>
</dbReference>
<keyword evidence="2" id="KW-1133">Transmembrane helix</keyword>
<evidence type="ECO:0000313" key="4">
    <source>
        <dbReference type="Proteomes" id="UP000237752"/>
    </source>
</evidence>
<dbReference type="PANTHER" id="PTHR38442">
    <property type="entry name" value="INNER MEMBRANE PROTEIN-RELATED"/>
    <property type="match status" value="1"/>
</dbReference>
<accession>A0A2T0ZJN8</accession>
<comment type="caution">
    <text evidence="3">The sequence shown here is derived from an EMBL/GenBank/DDBJ whole genome shotgun (WGS) entry which is preliminary data.</text>
</comment>
<keyword evidence="2" id="KW-0472">Membrane</keyword>
<evidence type="ECO:0000256" key="1">
    <source>
        <dbReference type="SAM" id="MobiDB-lite"/>
    </source>
</evidence>
<dbReference type="EMBL" id="PVUE01000021">
    <property type="protein sequence ID" value="PRZ36573.1"/>
    <property type="molecule type" value="Genomic_DNA"/>
</dbReference>
<protein>
    <submittedName>
        <fullName evidence="3">Uncharacterized membrane-anchored protein YjiN (DUF445 family)</fullName>
    </submittedName>
</protein>
<organism evidence="3 4">
    <name type="scientific">Antricoccus suffuscus</name>
    <dbReference type="NCBI Taxonomy" id="1629062"/>
    <lineage>
        <taxon>Bacteria</taxon>
        <taxon>Bacillati</taxon>
        <taxon>Actinomycetota</taxon>
        <taxon>Actinomycetes</taxon>
        <taxon>Geodermatophilales</taxon>
        <taxon>Antricoccaceae</taxon>
        <taxon>Antricoccus</taxon>
    </lineage>
</organism>
<dbReference type="Pfam" id="PF04286">
    <property type="entry name" value="DUF445"/>
    <property type="match status" value="1"/>
</dbReference>